<evidence type="ECO:0000313" key="2">
    <source>
        <dbReference type="Proteomes" id="UP000334820"/>
    </source>
</evidence>
<comment type="caution">
    <text evidence="1">The sequence shown here is derived from an EMBL/GenBank/DDBJ whole genome shotgun (WGS) entry which is preliminary data.</text>
</comment>
<dbReference type="Proteomes" id="UP000334820">
    <property type="component" value="Unassembled WGS sequence"/>
</dbReference>
<proteinExistence type="predicted"/>
<dbReference type="RefSeq" id="WP_151728629.1">
    <property type="nucleotide sequence ID" value="NZ_BKZV01000003.1"/>
</dbReference>
<accession>A0A5J4KB15</accession>
<name>A0A5J4KB15_9CHLR</name>
<keyword evidence="2" id="KW-1185">Reference proteome</keyword>
<evidence type="ECO:0000313" key="1">
    <source>
        <dbReference type="EMBL" id="GER83939.1"/>
    </source>
</evidence>
<dbReference type="EMBL" id="BKZV01000003">
    <property type="protein sequence ID" value="GER83939.1"/>
    <property type="molecule type" value="Genomic_DNA"/>
</dbReference>
<sequence>MATLANGNDPRVKLTRQLLLQAFISLLEERQNILSISVQDSHNEQKSIDKLFMLTLKTNMPS</sequence>
<dbReference type="AlphaFoldDB" id="A0A5J4KB15"/>
<protein>
    <submittedName>
        <fullName evidence="1">Uncharacterized protein</fullName>
    </submittedName>
</protein>
<gene>
    <name evidence="1" type="ORF">KTAU_25760</name>
</gene>
<organism evidence="1 2">
    <name type="scientific">Thermogemmatispora aurantia</name>
    <dbReference type="NCBI Taxonomy" id="2045279"/>
    <lineage>
        <taxon>Bacteria</taxon>
        <taxon>Bacillati</taxon>
        <taxon>Chloroflexota</taxon>
        <taxon>Ktedonobacteria</taxon>
        <taxon>Thermogemmatisporales</taxon>
        <taxon>Thermogemmatisporaceae</taxon>
        <taxon>Thermogemmatispora</taxon>
    </lineage>
</organism>
<reference evidence="1 2" key="1">
    <citation type="journal article" date="2019" name="Int. J. Syst. Evol. Microbiol.">
        <title>Thermogemmatispora aurantia sp. nov. and Thermogemmatispora argillosa sp. nov., within the class Ktedonobacteria, and emended description of the genus Thermogemmatispora.</title>
        <authorList>
            <person name="Zheng Y."/>
            <person name="Wang C.M."/>
            <person name="Sakai Y."/>
            <person name="Abe K."/>
            <person name="Yokota A."/>
            <person name="Yabe S."/>
        </authorList>
    </citation>
    <scope>NUCLEOTIDE SEQUENCE [LARGE SCALE GENOMIC DNA]</scope>
    <source>
        <strain evidence="1 2">A1-2</strain>
    </source>
</reference>